<dbReference type="InterPro" id="IPR002213">
    <property type="entry name" value="UDP_glucos_trans"/>
</dbReference>
<dbReference type="Pfam" id="PF04101">
    <property type="entry name" value="Glyco_tran_28_C"/>
    <property type="match status" value="1"/>
</dbReference>
<dbReference type="PANTHER" id="PTHR48043">
    <property type="entry name" value="EG:EG0003.4 PROTEIN-RELATED"/>
    <property type="match status" value="1"/>
</dbReference>
<gene>
    <name evidence="6" type="primary">107360885</name>
    <name evidence="5" type="synonym">UGT201C3</name>
</gene>
<dbReference type="Proteomes" id="UP000015104">
    <property type="component" value="Unassembled WGS sequence"/>
</dbReference>
<dbReference type="CDD" id="cd03784">
    <property type="entry name" value="GT1_Gtf-like"/>
    <property type="match status" value="1"/>
</dbReference>
<sequence length="440" mass="50459">MKSKYRVFLSSIDAFGHINCTLGFGELLAQAGHEVTFVNRSYLSKLAEKHGFNFIPFDESFFSQLSSKPFENWVETNLDKFRSDALTRYSNWSDQDKELFAIITDSYEPTNKALEKVLKEHHDSFDIFIGDFVTRYPALYQSTKPFIPLYSMNPLSLYPGGPPPFSGYSVKVDQQTAEQFRQLYFDATSRFLEKLNAWWESHMVPSLPKETSFVDEPKYFGFYHYPEGLDYKECGPKISDKWVRVDASIRQANDASVFKIPDSLANLPGKLIFFSLGSLGSIDVKLMRKLIDILAKSPHRFIVSKGPRGDEIVLAPNMWGQNYVDQIPILKAVDMVITHGGNNTFIETLYFGKPLIVIPFFFDQFDNAQRVVDCNIGKRLNSWDLDTNLLDAIEETLTNTEFHQKINEISISMRSAESKQKAVTMIENLLTQLDLERIKK</sequence>
<evidence type="ECO:0000256" key="2">
    <source>
        <dbReference type="ARBA" id="ARBA00022676"/>
    </source>
</evidence>
<dbReference type="eggNOG" id="KOG1192">
    <property type="taxonomic scope" value="Eukaryota"/>
</dbReference>
<comment type="similarity">
    <text evidence="1">Belongs to the UDP-glycosyltransferase family.</text>
</comment>
<dbReference type="AlphaFoldDB" id="T1K518"/>
<dbReference type="Gene3D" id="3.40.50.2000">
    <property type="entry name" value="Glycogen Phosphorylase B"/>
    <property type="match status" value="2"/>
</dbReference>
<reference evidence="5" key="2">
    <citation type="journal article" date="2014" name="Insect Biochem. Mol. Biol.">
        <title>Bacterial origin of a diverse family of UDP-glycosyltransferase genes in the Tetranychus urticae genome.</title>
        <authorList>
            <person name="Ahn S.J."/>
            <person name="Dermauw W."/>
            <person name="Wybouw N."/>
            <person name="Heckel D.G."/>
            <person name="Van Leeuwen T."/>
        </authorList>
    </citation>
    <scope>NUCLEOTIDE SEQUENCE</scope>
</reference>
<dbReference type="OMA" id="WIFLYSE"/>
<dbReference type="HOGENOM" id="CLU_000537_0_0_1"/>
<feature type="domain" description="Glycosyl transferase family 28 C-terminal" evidence="4">
    <location>
        <begin position="320"/>
        <end position="410"/>
    </location>
</feature>
<reference evidence="6" key="4">
    <citation type="submission" date="2015-06" db="UniProtKB">
        <authorList>
            <consortium name="EnsemblMetazoa"/>
        </authorList>
    </citation>
    <scope>IDENTIFICATION</scope>
</reference>
<dbReference type="KEGG" id="tut:107360885"/>
<evidence type="ECO:0000313" key="5">
    <source>
        <dbReference type="EMBL" id="AHX56864.1"/>
    </source>
</evidence>
<dbReference type="OrthoDB" id="5835829at2759"/>
<evidence type="ECO:0000313" key="6">
    <source>
        <dbReference type="EnsemblMetazoa" id="tetur05g04690.1"/>
    </source>
</evidence>
<evidence type="ECO:0000259" key="4">
    <source>
        <dbReference type="Pfam" id="PF04101"/>
    </source>
</evidence>
<evidence type="ECO:0000256" key="3">
    <source>
        <dbReference type="ARBA" id="ARBA00022679"/>
    </source>
</evidence>
<dbReference type="InterPro" id="IPR050271">
    <property type="entry name" value="UDP-glycosyltransferase"/>
</dbReference>
<dbReference type="PANTHER" id="PTHR48043:SF145">
    <property type="entry name" value="FI06409P-RELATED"/>
    <property type="match status" value="1"/>
</dbReference>
<reference evidence="7" key="1">
    <citation type="submission" date="2011-08" db="EMBL/GenBank/DDBJ databases">
        <authorList>
            <person name="Rombauts S."/>
        </authorList>
    </citation>
    <scope>NUCLEOTIDE SEQUENCE</scope>
    <source>
        <strain evidence="7">London</strain>
    </source>
</reference>
<dbReference type="EMBL" id="CAEY01001584">
    <property type="status" value="NOT_ANNOTATED_CDS"/>
    <property type="molecule type" value="Genomic_DNA"/>
</dbReference>
<name>T1K518_TETUR</name>
<dbReference type="RefSeq" id="NP_001310040.1">
    <property type="nucleotide sequence ID" value="NM_001323111.1"/>
</dbReference>
<dbReference type="EMBL" id="KJ584736">
    <property type="protein sequence ID" value="AHX56864.1"/>
    <property type="molecule type" value="mRNA"/>
</dbReference>
<protein>
    <submittedName>
        <fullName evidence="5">UDP-glycosyltransferase 201C3</fullName>
    </submittedName>
</protein>
<keyword evidence="2" id="KW-0328">Glycosyltransferase</keyword>
<dbReference type="GO" id="GO:0008194">
    <property type="term" value="F:UDP-glycosyltransferase activity"/>
    <property type="evidence" value="ECO:0007669"/>
    <property type="project" value="InterPro"/>
</dbReference>
<organism evidence="6 7">
    <name type="scientific">Tetranychus urticae</name>
    <name type="common">Two-spotted spider mite</name>
    <dbReference type="NCBI Taxonomy" id="32264"/>
    <lineage>
        <taxon>Eukaryota</taxon>
        <taxon>Metazoa</taxon>
        <taxon>Ecdysozoa</taxon>
        <taxon>Arthropoda</taxon>
        <taxon>Chelicerata</taxon>
        <taxon>Arachnida</taxon>
        <taxon>Acari</taxon>
        <taxon>Acariformes</taxon>
        <taxon>Trombidiformes</taxon>
        <taxon>Prostigmata</taxon>
        <taxon>Eleutherengona</taxon>
        <taxon>Raphignathae</taxon>
        <taxon>Tetranychoidea</taxon>
        <taxon>Tetranychidae</taxon>
        <taxon>Tetranychus</taxon>
    </lineage>
</organism>
<accession>T1K518</accession>
<dbReference type="InterPro" id="IPR007235">
    <property type="entry name" value="Glyco_trans_28_C"/>
</dbReference>
<evidence type="ECO:0000256" key="1">
    <source>
        <dbReference type="ARBA" id="ARBA00009995"/>
    </source>
</evidence>
<evidence type="ECO:0000313" key="7">
    <source>
        <dbReference type="Proteomes" id="UP000015104"/>
    </source>
</evidence>
<dbReference type="SUPFAM" id="SSF53756">
    <property type="entry name" value="UDP-Glycosyltransferase/glycogen phosphorylase"/>
    <property type="match status" value="1"/>
</dbReference>
<dbReference type="GeneID" id="107360885"/>
<dbReference type="GO" id="GO:0016758">
    <property type="term" value="F:hexosyltransferase activity"/>
    <property type="evidence" value="ECO:0007669"/>
    <property type="project" value="InterPro"/>
</dbReference>
<keyword evidence="3 5" id="KW-0808">Transferase</keyword>
<proteinExistence type="evidence at transcript level"/>
<dbReference type="EnsemblMetazoa" id="tetur05g04690.1">
    <property type="protein sequence ID" value="tetur05g04690.1"/>
    <property type="gene ID" value="tetur05g04690"/>
</dbReference>
<keyword evidence="7" id="KW-1185">Reference proteome</keyword>
<reference evidence="5" key="3">
    <citation type="submission" date="2014-03" db="EMBL/GenBank/DDBJ databases">
        <authorList>
            <person name="Ahn S.-J."/>
            <person name="Dermauw W."/>
            <person name="Wybouw N."/>
            <person name="Heckel D.G."/>
            <person name="Van Leeuwen T."/>
        </authorList>
    </citation>
    <scope>NUCLEOTIDE SEQUENCE</scope>
</reference>